<proteinExistence type="inferred from homology"/>
<accession>A0AB94IDJ3</accession>
<evidence type="ECO:0000256" key="3">
    <source>
        <dbReference type="ARBA" id="ARBA00022490"/>
    </source>
</evidence>
<dbReference type="Proteomes" id="UP000506160">
    <property type="component" value="Unassembled WGS sequence"/>
</dbReference>
<keyword evidence="7 8" id="KW-0560">Oxidoreductase</keyword>
<keyword evidence="15" id="KW-1185">Reference proteome</keyword>
<evidence type="ECO:0000256" key="6">
    <source>
        <dbReference type="ARBA" id="ARBA00022857"/>
    </source>
</evidence>
<gene>
    <name evidence="8 14" type="primary">proC</name>
    <name evidence="14" type="ORF">O970_03195</name>
</gene>
<evidence type="ECO:0000256" key="9">
    <source>
        <dbReference type="NCBIfam" id="TIGR00112"/>
    </source>
</evidence>
<organism evidence="14 15">
    <name type="scientific">Candidatus Schmidhempelia bombi str. Bimp</name>
    <dbReference type="NCBI Taxonomy" id="1387197"/>
    <lineage>
        <taxon>Bacteria</taxon>
        <taxon>Pseudomonadati</taxon>
        <taxon>Pseudomonadota</taxon>
        <taxon>Gammaproteobacteria</taxon>
        <taxon>Orbales</taxon>
        <taxon>Orbaceae</taxon>
        <taxon>Candidatus Schmidhempelia</taxon>
    </lineage>
</organism>
<dbReference type="NCBIfam" id="TIGR00112">
    <property type="entry name" value="proC"/>
    <property type="match status" value="1"/>
</dbReference>
<comment type="function">
    <text evidence="8">Catalyzes the reduction of 1-pyrroline-5-carboxylate (PCA) to L-proline.</text>
</comment>
<feature type="binding site" evidence="10">
    <location>
        <begin position="70"/>
        <end position="73"/>
    </location>
    <ligand>
        <name>NADP(+)</name>
        <dbReference type="ChEBI" id="CHEBI:58349"/>
    </ligand>
</feature>
<dbReference type="SUPFAM" id="SSF51735">
    <property type="entry name" value="NAD(P)-binding Rossmann-fold domains"/>
    <property type="match status" value="1"/>
</dbReference>
<dbReference type="PANTHER" id="PTHR11645">
    <property type="entry name" value="PYRROLINE-5-CARBOXYLATE REDUCTASE"/>
    <property type="match status" value="1"/>
</dbReference>
<evidence type="ECO:0000256" key="1">
    <source>
        <dbReference type="ARBA" id="ARBA00004496"/>
    </source>
</evidence>
<dbReference type="PIRSF" id="PIRSF000193">
    <property type="entry name" value="Pyrrol-5-carb_rd"/>
    <property type="match status" value="1"/>
</dbReference>
<evidence type="ECO:0000256" key="4">
    <source>
        <dbReference type="ARBA" id="ARBA00022605"/>
    </source>
</evidence>
<dbReference type="Pfam" id="PF14748">
    <property type="entry name" value="P5CR_dimer"/>
    <property type="match status" value="1"/>
</dbReference>
<keyword evidence="3 8" id="KW-0963">Cytoplasm</keyword>
<evidence type="ECO:0000313" key="15">
    <source>
        <dbReference type="Proteomes" id="UP000506160"/>
    </source>
</evidence>
<comment type="catalytic activity">
    <reaction evidence="8 11">
        <text>L-proline + NADP(+) = (S)-1-pyrroline-5-carboxylate + NADPH + 2 H(+)</text>
        <dbReference type="Rhea" id="RHEA:14109"/>
        <dbReference type="ChEBI" id="CHEBI:15378"/>
        <dbReference type="ChEBI" id="CHEBI:17388"/>
        <dbReference type="ChEBI" id="CHEBI:57783"/>
        <dbReference type="ChEBI" id="CHEBI:58349"/>
        <dbReference type="ChEBI" id="CHEBI:60039"/>
        <dbReference type="EC" id="1.5.1.2"/>
    </reaction>
</comment>
<keyword evidence="4 8" id="KW-0028">Amino-acid biosynthesis</keyword>
<dbReference type="FunFam" id="3.40.50.720:FF:000190">
    <property type="entry name" value="Pyrroline-5-carboxylate reductase"/>
    <property type="match status" value="1"/>
</dbReference>
<evidence type="ECO:0000313" key="14">
    <source>
        <dbReference type="EMBL" id="TEA27535.1"/>
    </source>
</evidence>
<dbReference type="GO" id="GO:0004735">
    <property type="term" value="F:pyrroline-5-carboxylate reductase activity"/>
    <property type="evidence" value="ECO:0007669"/>
    <property type="project" value="UniProtKB-UniRule"/>
</dbReference>
<dbReference type="InterPro" id="IPR000304">
    <property type="entry name" value="Pyrroline-COOH_reductase"/>
</dbReference>
<dbReference type="GO" id="GO:0005737">
    <property type="term" value="C:cytoplasm"/>
    <property type="evidence" value="ECO:0007669"/>
    <property type="project" value="UniProtKB-SubCell"/>
</dbReference>
<keyword evidence="6 8" id="KW-0521">NADP</keyword>
<name>A0AB94IDJ3_9GAMM</name>
<protein>
    <recommendedName>
        <fullName evidence="8 9">Pyrroline-5-carboxylate reductase</fullName>
        <shortName evidence="8">P5C reductase</shortName>
        <shortName evidence="8">P5CR</shortName>
        <ecNumber evidence="8 9">1.5.1.2</ecNumber>
    </recommendedName>
    <alternativeName>
        <fullName evidence="8">PCA reductase</fullName>
    </alternativeName>
</protein>
<feature type="binding site" evidence="10">
    <location>
        <begin position="8"/>
        <end position="13"/>
    </location>
    <ligand>
        <name>NADP(+)</name>
        <dbReference type="ChEBI" id="CHEBI:58349"/>
    </ligand>
</feature>
<dbReference type="Pfam" id="PF03807">
    <property type="entry name" value="F420_oxidored"/>
    <property type="match status" value="1"/>
</dbReference>
<dbReference type="PROSITE" id="PS00521">
    <property type="entry name" value="P5CR"/>
    <property type="match status" value="1"/>
</dbReference>
<reference evidence="14 15" key="1">
    <citation type="journal article" date="2014" name="Appl. Environ. Microbiol.">
        <title>Genomic features of a bumble bee symbiont reflect its host environment.</title>
        <authorList>
            <person name="Martinson V.G."/>
            <person name="Magoc T."/>
            <person name="Koch H."/>
            <person name="Salzberg S.L."/>
            <person name="Moran N.A."/>
        </authorList>
    </citation>
    <scope>NUCLEOTIDE SEQUENCE [LARGE SCALE GENOMIC DNA]</scope>
    <source>
        <strain evidence="14 15">Bimp</strain>
    </source>
</reference>
<dbReference type="EMBL" id="AWGA01000033">
    <property type="protein sequence ID" value="TEA27535.1"/>
    <property type="molecule type" value="Genomic_DNA"/>
</dbReference>
<keyword evidence="5 8" id="KW-0641">Proline biosynthesis</keyword>
<dbReference type="Gene3D" id="1.10.3730.10">
    <property type="entry name" value="ProC C-terminal domain-like"/>
    <property type="match status" value="1"/>
</dbReference>
<dbReference type="AlphaFoldDB" id="A0AB94IDJ3"/>
<dbReference type="FunFam" id="1.10.3730.10:FF:000001">
    <property type="entry name" value="Pyrroline-5-carboxylate reductase"/>
    <property type="match status" value="1"/>
</dbReference>
<comment type="caution">
    <text evidence="14">The sequence shown here is derived from an EMBL/GenBank/DDBJ whole genome shotgun (WGS) entry which is preliminary data.</text>
</comment>
<dbReference type="PANTHER" id="PTHR11645:SF0">
    <property type="entry name" value="PYRROLINE-5-CARBOXYLATE REDUCTASE 3"/>
    <property type="match status" value="1"/>
</dbReference>
<comment type="catalytic activity">
    <reaction evidence="8">
        <text>L-proline + NAD(+) = (S)-1-pyrroline-5-carboxylate + NADH + 2 H(+)</text>
        <dbReference type="Rhea" id="RHEA:14105"/>
        <dbReference type="ChEBI" id="CHEBI:15378"/>
        <dbReference type="ChEBI" id="CHEBI:17388"/>
        <dbReference type="ChEBI" id="CHEBI:57540"/>
        <dbReference type="ChEBI" id="CHEBI:57945"/>
        <dbReference type="ChEBI" id="CHEBI:60039"/>
        <dbReference type="EC" id="1.5.1.2"/>
    </reaction>
</comment>
<dbReference type="InterPro" id="IPR008927">
    <property type="entry name" value="6-PGluconate_DH-like_C_sf"/>
</dbReference>
<dbReference type="InterPro" id="IPR053790">
    <property type="entry name" value="P5CR-like_CS"/>
</dbReference>
<evidence type="ECO:0000256" key="7">
    <source>
        <dbReference type="ARBA" id="ARBA00023002"/>
    </source>
</evidence>
<comment type="similarity">
    <text evidence="2 8 11">Belongs to the pyrroline-5-carboxylate reductase family.</text>
</comment>
<feature type="domain" description="Pyrroline-5-carboxylate reductase dimerisation" evidence="13">
    <location>
        <begin position="162"/>
        <end position="266"/>
    </location>
</feature>
<evidence type="ECO:0000256" key="2">
    <source>
        <dbReference type="ARBA" id="ARBA00005525"/>
    </source>
</evidence>
<evidence type="ECO:0000256" key="5">
    <source>
        <dbReference type="ARBA" id="ARBA00022650"/>
    </source>
</evidence>
<dbReference type="InterPro" id="IPR036291">
    <property type="entry name" value="NAD(P)-bd_dom_sf"/>
</dbReference>
<dbReference type="GO" id="GO:0055129">
    <property type="term" value="P:L-proline biosynthetic process"/>
    <property type="evidence" value="ECO:0007669"/>
    <property type="project" value="UniProtKB-UniRule"/>
</dbReference>
<evidence type="ECO:0000256" key="10">
    <source>
        <dbReference type="PIRSR" id="PIRSR000193-1"/>
    </source>
</evidence>
<sequence length="269" mass="28169">MEQKIGFIGVGNMGMAMIKGMLASQIVKAEQIIAYKMTPDKQKQLGTDKAMTIATSEIEVAVKADILFLAVKPNAILSVLEKIKHALSAHTVIVSVAAGITLAAMENVLGSNYKIIRTVPNTPALVNAGMTSITTNKQVTDTELNTVIALFNALGETEVVAENLVHAVTGVSGSSPAYVFMFIEAMADAGVLAGMPRSQAYKFAAQAVLGAAKMVLATGKHPGELKDMVCSPGGTTIEAVKTLENNGLRTAVIEAVTSCVKKSESMSNK</sequence>
<dbReference type="Gene3D" id="3.40.50.720">
    <property type="entry name" value="NAD(P)-binding Rossmann-like Domain"/>
    <property type="match status" value="1"/>
</dbReference>
<dbReference type="InterPro" id="IPR029036">
    <property type="entry name" value="P5CR_dimer"/>
</dbReference>
<evidence type="ECO:0000259" key="12">
    <source>
        <dbReference type="Pfam" id="PF03807"/>
    </source>
</evidence>
<dbReference type="InterPro" id="IPR028939">
    <property type="entry name" value="P5C_Rdtase_cat_N"/>
</dbReference>
<evidence type="ECO:0000256" key="11">
    <source>
        <dbReference type="RuleBase" id="RU003903"/>
    </source>
</evidence>
<dbReference type="RefSeq" id="WP_024495732.1">
    <property type="nucleotide sequence ID" value="NZ_AWGA01000033.1"/>
</dbReference>
<evidence type="ECO:0000256" key="8">
    <source>
        <dbReference type="HAMAP-Rule" id="MF_01925"/>
    </source>
</evidence>
<feature type="domain" description="Pyrroline-5-carboxylate reductase catalytic N-terminal" evidence="12">
    <location>
        <begin position="4"/>
        <end position="99"/>
    </location>
</feature>
<comment type="subcellular location">
    <subcellularLocation>
        <location evidence="1 8">Cytoplasm</location>
    </subcellularLocation>
</comment>
<comment type="pathway">
    <text evidence="8 11">Amino-acid biosynthesis; L-proline biosynthesis; L-proline from L-glutamate 5-semialdehyde: step 1/1.</text>
</comment>
<dbReference type="SUPFAM" id="SSF48179">
    <property type="entry name" value="6-phosphogluconate dehydrogenase C-terminal domain-like"/>
    <property type="match status" value="1"/>
</dbReference>
<evidence type="ECO:0000259" key="13">
    <source>
        <dbReference type="Pfam" id="PF14748"/>
    </source>
</evidence>
<dbReference type="EC" id="1.5.1.2" evidence="8 9"/>
<dbReference type="HAMAP" id="MF_01925">
    <property type="entry name" value="P5C_reductase"/>
    <property type="match status" value="1"/>
</dbReference>